<feature type="transmembrane region" description="Helical" evidence="1">
    <location>
        <begin position="36"/>
        <end position="59"/>
    </location>
</feature>
<reference evidence="3" key="1">
    <citation type="journal article" date="2004" name="Environ. Microbiol.">
        <title>The genome of Desulfotalea psychrophila, a sulfate-reducing bacterium from permanently cold Arctic sediments.</title>
        <authorList>
            <person name="Rabus R."/>
            <person name="Ruepp A."/>
            <person name="Frickey T."/>
            <person name="Rattei T."/>
            <person name="Fartmann B."/>
            <person name="Stark M."/>
            <person name="Bauer M."/>
            <person name="Zibat A."/>
            <person name="Lombardot T."/>
            <person name="Becker I."/>
            <person name="Amann J."/>
            <person name="Gellner K."/>
            <person name="Teeling H."/>
            <person name="Leuschner W.D."/>
            <person name="Gloeckner F.-O."/>
            <person name="Lupas A.N."/>
            <person name="Amann R."/>
            <person name="Klenk H.-P."/>
        </authorList>
    </citation>
    <scope>NUCLEOTIDE SEQUENCE [LARGE SCALE GENOMIC DNA]</scope>
    <source>
        <strain evidence="3">DSM 12343 / LSv54</strain>
    </source>
</reference>
<sequence>MPMTTFEKIYSLFSIFFVLGLAAALALNPELRQLKPMLILASTGFFINIGYMFVVLRNIMCKSNFRQKDKFFWIALILIIWPASIIYLILYGFQKNITS</sequence>
<evidence type="ECO:0000256" key="1">
    <source>
        <dbReference type="SAM" id="Phobius"/>
    </source>
</evidence>
<organism evidence="2 3">
    <name type="scientific">Desulfotalea psychrophila (strain LSv54 / DSM 12343)</name>
    <dbReference type="NCBI Taxonomy" id="177439"/>
    <lineage>
        <taxon>Bacteria</taxon>
        <taxon>Pseudomonadati</taxon>
        <taxon>Thermodesulfobacteriota</taxon>
        <taxon>Desulfobulbia</taxon>
        <taxon>Desulfobulbales</taxon>
        <taxon>Desulfocapsaceae</taxon>
        <taxon>Desulfotalea</taxon>
    </lineage>
</organism>
<keyword evidence="1" id="KW-1133">Transmembrane helix</keyword>
<gene>
    <name evidence="2" type="ordered locus">DP2798</name>
</gene>
<evidence type="ECO:0000313" key="3">
    <source>
        <dbReference type="Proteomes" id="UP000000602"/>
    </source>
</evidence>
<keyword evidence="1" id="KW-0812">Transmembrane</keyword>
<protein>
    <recommendedName>
        <fullName evidence="4">Cardiolipin synthase N-terminal domain-containing protein</fullName>
    </recommendedName>
</protein>
<name>Q6AJF3_DESPS</name>
<feature type="transmembrane region" description="Helical" evidence="1">
    <location>
        <begin position="71"/>
        <end position="93"/>
    </location>
</feature>
<dbReference type="STRING" id="177439.DP2798"/>
<keyword evidence="3" id="KW-1185">Reference proteome</keyword>
<dbReference type="Proteomes" id="UP000000602">
    <property type="component" value="Chromosome"/>
</dbReference>
<dbReference type="EMBL" id="CR522870">
    <property type="protein sequence ID" value="CAG37527.1"/>
    <property type="molecule type" value="Genomic_DNA"/>
</dbReference>
<accession>Q6AJF3</accession>
<dbReference type="KEGG" id="dps:DP2798"/>
<proteinExistence type="predicted"/>
<evidence type="ECO:0008006" key="4">
    <source>
        <dbReference type="Google" id="ProtNLM"/>
    </source>
</evidence>
<dbReference type="HOGENOM" id="CLU_2315739_0_0_7"/>
<evidence type="ECO:0000313" key="2">
    <source>
        <dbReference type="EMBL" id="CAG37527.1"/>
    </source>
</evidence>
<keyword evidence="1" id="KW-0472">Membrane</keyword>
<dbReference type="AlphaFoldDB" id="Q6AJF3"/>